<dbReference type="InterPro" id="IPR027417">
    <property type="entry name" value="P-loop_NTPase"/>
</dbReference>
<dbReference type="InterPro" id="IPR003373">
    <property type="entry name" value="Fe2_transport_prot-B"/>
</dbReference>
<feature type="binding site" evidence="11">
    <location>
        <position position="46"/>
    </location>
    <ligand>
        <name>Mg(2+)</name>
        <dbReference type="ChEBI" id="CHEBI:18420"/>
        <label>2</label>
    </ligand>
</feature>
<comment type="function">
    <text evidence="12">Probable transporter of a GTP-driven Fe(2+) uptake system.</text>
</comment>
<dbReference type="PROSITE" id="PS51711">
    <property type="entry name" value="G_FEOB"/>
    <property type="match status" value="1"/>
</dbReference>
<keyword evidence="7 10" id="KW-0342">GTP-binding</keyword>
<name>A0A6N2URL6_9BACT</name>
<accession>A0A6N2URL6</accession>
<dbReference type="PANTHER" id="PTHR43185:SF2">
    <property type="entry name" value="FERROUS IRON TRANSPORT PROTEIN B"/>
    <property type="match status" value="1"/>
</dbReference>
<evidence type="ECO:0000256" key="10">
    <source>
        <dbReference type="PIRSR" id="PIRSR603373-1"/>
    </source>
</evidence>
<feature type="region of interest" description="Disordered" evidence="13">
    <location>
        <begin position="1"/>
        <end position="22"/>
    </location>
</feature>
<keyword evidence="12" id="KW-0408">Iron</keyword>
<dbReference type="CDD" id="cd01879">
    <property type="entry name" value="FeoB"/>
    <property type="match status" value="1"/>
</dbReference>
<evidence type="ECO:0000256" key="6">
    <source>
        <dbReference type="ARBA" id="ARBA00022989"/>
    </source>
</evidence>
<keyword evidence="8 12" id="KW-0472">Membrane</keyword>
<feature type="transmembrane region" description="Helical" evidence="12">
    <location>
        <begin position="470"/>
        <end position="489"/>
    </location>
</feature>
<evidence type="ECO:0000259" key="14">
    <source>
        <dbReference type="PROSITE" id="PS51711"/>
    </source>
</evidence>
<feature type="compositionally biased region" description="Basic and acidic residues" evidence="13">
    <location>
        <begin position="1"/>
        <end position="12"/>
    </location>
</feature>
<dbReference type="InterPro" id="IPR006073">
    <property type="entry name" value="GTP-bd"/>
</dbReference>
<dbReference type="RefSeq" id="WP_102721623.1">
    <property type="nucleotide sequence ID" value="NZ_CACRSS010000020.1"/>
</dbReference>
<feature type="binding site" evidence="11">
    <location>
        <position position="47"/>
    </location>
    <ligand>
        <name>Mg(2+)</name>
        <dbReference type="ChEBI" id="CHEBI:18420"/>
        <label>2</label>
    </ligand>
</feature>
<feature type="binding site" evidence="10">
    <location>
        <begin position="138"/>
        <end position="141"/>
    </location>
    <ligand>
        <name>GTP</name>
        <dbReference type="ChEBI" id="CHEBI:37565"/>
        <label>1</label>
    </ligand>
</feature>
<dbReference type="GO" id="GO:0005525">
    <property type="term" value="F:GTP binding"/>
    <property type="evidence" value="ECO:0007669"/>
    <property type="project" value="UniProtKB-KW"/>
</dbReference>
<dbReference type="NCBIfam" id="TIGR00437">
    <property type="entry name" value="feoB"/>
    <property type="match status" value="1"/>
</dbReference>
<keyword evidence="3" id="KW-1003">Cell membrane</keyword>
<dbReference type="GO" id="GO:0046872">
    <property type="term" value="F:metal ion binding"/>
    <property type="evidence" value="ECO:0007669"/>
    <property type="project" value="UniProtKB-KW"/>
</dbReference>
<evidence type="ECO:0000256" key="8">
    <source>
        <dbReference type="ARBA" id="ARBA00023136"/>
    </source>
</evidence>
<dbReference type="GO" id="GO:0005886">
    <property type="term" value="C:plasma membrane"/>
    <property type="evidence" value="ECO:0007669"/>
    <property type="project" value="UniProtKB-SubCell"/>
</dbReference>
<dbReference type="OrthoDB" id="9809127at2"/>
<dbReference type="Pfam" id="PF07664">
    <property type="entry name" value="FeoB_C"/>
    <property type="match status" value="1"/>
</dbReference>
<organism evidence="15">
    <name type="scientific">Akkermansia muciniphila</name>
    <dbReference type="NCBI Taxonomy" id="239935"/>
    <lineage>
        <taxon>Bacteria</taxon>
        <taxon>Pseudomonadati</taxon>
        <taxon>Verrucomicrobiota</taxon>
        <taxon>Verrucomicrobiia</taxon>
        <taxon>Verrucomicrobiales</taxon>
        <taxon>Akkermansiaceae</taxon>
        <taxon>Akkermansia</taxon>
    </lineage>
</organism>
<feature type="transmembrane region" description="Helical" evidence="12">
    <location>
        <begin position="649"/>
        <end position="666"/>
    </location>
</feature>
<keyword evidence="11" id="KW-0479">Metal-binding</keyword>
<evidence type="ECO:0000256" key="9">
    <source>
        <dbReference type="NCBIfam" id="TIGR00437"/>
    </source>
</evidence>
<keyword evidence="4 12" id="KW-0812">Transmembrane</keyword>
<evidence type="ECO:0000256" key="7">
    <source>
        <dbReference type="ARBA" id="ARBA00023134"/>
    </source>
</evidence>
<dbReference type="InterPro" id="IPR011640">
    <property type="entry name" value="Fe2_transport_prot_B_C"/>
</dbReference>
<keyword evidence="6 12" id="KW-1133">Transmembrane helix</keyword>
<keyword evidence="5 10" id="KW-0547">Nucleotide-binding</keyword>
<dbReference type="GO" id="GO:0015093">
    <property type="term" value="F:ferrous iron transmembrane transporter activity"/>
    <property type="evidence" value="ECO:0007669"/>
    <property type="project" value="UniProtKB-UniRule"/>
</dbReference>
<feature type="binding site" evidence="10">
    <location>
        <begin position="167"/>
        <end position="169"/>
    </location>
    <ligand>
        <name>GTP</name>
        <dbReference type="ChEBI" id="CHEBI:37565"/>
        <label>1</label>
    </ligand>
</feature>
<sequence length="713" mass="77222">MEGERVRLDSGTEKGGSSGAAEERMPVVALAGAPNVGKSTVFNALTGLRQHTGNWPGKTVVRAEGIVGRGPREYLLVDTPGTYSLLACSSDEEAARDFICFGDADAVIVVCSATNLERDLNLALQVMETTGNVVVCVNLMDEARRKGIRIDCPLLEKRLGVPVVPASAAKGEGLDVLADTVQRMAWSGERRPPLRLPYGEHVEPWLARLEMLAGRLPWRGLSPRWAAVKLLEGDEGTLRLLEQYAGTGLREEKEVQEILREAAAAEAGSSGSSFGDRVAAVFVEQAERLCRGVVALPDGGGLGRDRRIDKVLMGRWTAYPLMFALMVLIFWITIVGANYPSQWLADLLGKGQEALTDLFRLAHAPEWLHGVLVLGVYRVVAWVVSVMLPPMAIFFPLFTLLEDSGYLPRVAFNMDKVFQKCCGCGKQALTMCMGFGCNAAGITGCRIIDSPRERLVAILTNNFVPCNGRFPTLIALMTMFFAGTVASGLQPLASVAGLVLLIGLGVGMTFAITALLSHTILKGTPSSFTLELPPYRKPQIGRVIVRSFLDRTLAVLWRAVMVAAPAGIVIWLMANIRVGDSSLLVHGTQWLDPAGRLMGLDGVILMAFILGIPANEIVFPLIIMGYLASDNMMDMDDMNELKSLLTNNGWTWVTALCTMLFSLMHWPCSTALLTVRKETGKWKWAVLAFAIPTACGVVMCLLVAGTARLLGFA</sequence>
<feature type="binding site" evidence="10">
    <location>
        <begin position="32"/>
        <end position="39"/>
    </location>
    <ligand>
        <name>GTP</name>
        <dbReference type="ChEBI" id="CHEBI:37565"/>
        <label>1</label>
    </ligand>
</feature>
<dbReference type="SUPFAM" id="SSF52540">
    <property type="entry name" value="P-loop containing nucleoside triphosphate hydrolases"/>
    <property type="match status" value="1"/>
</dbReference>
<evidence type="ECO:0000256" key="1">
    <source>
        <dbReference type="ARBA" id="ARBA00004651"/>
    </source>
</evidence>
<evidence type="ECO:0000256" key="12">
    <source>
        <dbReference type="RuleBase" id="RU362098"/>
    </source>
</evidence>
<evidence type="ECO:0000256" key="4">
    <source>
        <dbReference type="ARBA" id="ARBA00022692"/>
    </source>
</evidence>
<feature type="transmembrane region" description="Helical" evidence="12">
    <location>
        <begin position="686"/>
        <end position="710"/>
    </location>
</feature>
<evidence type="ECO:0000256" key="2">
    <source>
        <dbReference type="ARBA" id="ARBA00022448"/>
    </source>
</evidence>
<dbReference type="InterPro" id="IPR011642">
    <property type="entry name" value="Gate_dom"/>
</dbReference>
<evidence type="ECO:0000313" key="15">
    <source>
        <dbReference type="EMBL" id="VYT20340.1"/>
    </source>
</evidence>
<dbReference type="Gene3D" id="3.40.50.300">
    <property type="entry name" value="P-loop containing nucleotide triphosphate hydrolases"/>
    <property type="match status" value="1"/>
</dbReference>
<evidence type="ECO:0000256" key="3">
    <source>
        <dbReference type="ARBA" id="ARBA00022475"/>
    </source>
</evidence>
<feature type="transmembrane region" description="Helical" evidence="12">
    <location>
        <begin position="603"/>
        <end position="628"/>
    </location>
</feature>
<dbReference type="Gene3D" id="1.10.287.1770">
    <property type="match status" value="1"/>
</dbReference>
<proteinExistence type="inferred from homology"/>
<feature type="domain" description="FeoB-type G" evidence="14">
    <location>
        <begin position="25"/>
        <end position="187"/>
    </location>
</feature>
<dbReference type="Pfam" id="PF17910">
    <property type="entry name" value="FeoB_Cyto"/>
    <property type="match status" value="1"/>
</dbReference>
<keyword evidence="2 12" id="KW-0813">Transport</keyword>
<keyword evidence="12" id="KW-0410">Iron transport</keyword>
<dbReference type="InterPro" id="IPR030389">
    <property type="entry name" value="G_FEOB_dom"/>
</dbReference>
<feature type="transmembrane region" description="Helical" evidence="12">
    <location>
        <begin position="495"/>
        <end position="516"/>
    </location>
</feature>
<feature type="binding site" evidence="10">
    <location>
        <begin position="78"/>
        <end position="81"/>
    </location>
    <ligand>
        <name>GTP</name>
        <dbReference type="ChEBI" id="CHEBI:37565"/>
        <label>1</label>
    </ligand>
</feature>
<feature type="transmembrane region" description="Helical" evidence="12">
    <location>
        <begin position="379"/>
        <end position="401"/>
    </location>
</feature>
<evidence type="ECO:0000256" key="11">
    <source>
        <dbReference type="PIRSR" id="PIRSR603373-2"/>
    </source>
</evidence>
<feature type="binding site" evidence="11">
    <location>
        <position position="43"/>
    </location>
    <ligand>
        <name>Mg(2+)</name>
        <dbReference type="ChEBI" id="CHEBI:18420"/>
        <label>2</label>
    </ligand>
</feature>
<reference evidence="15" key="1">
    <citation type="submission" date="2019-11" db="EMBL/GenBank/DDBJ databases">
        <authorList>
            <person name="Feng L."/>
        </authorList>
    </citation>
    <scope>NUCLEOTIDE SEQUENCE</scope>
    <source>
        <strain evidence="15">AMuciniphilaLFYP55</strain>
    </source>
</reference>
<keyword evidence="11" id="KW-0460">Magnesium</keyword>
<dbReference type="InterPro" id="IPR041069">
    <property type="entry name" value="FeoB_Cyto"/>
</dbReference>
<dbReference type="EMBL" id="CACRSS010000020">
    <property type="protein sequence ID" value="VYT20340.1"/>
    <property type="molecule type" value="Genomic_DNA"/>
</dbReference>
<comment type="subcellular location">
    <subcellularLocation>
        <location evidence="12">Cell inner membrane</location>
        <topology evidence="12">Multi-pass membrane protein</topology>
    </subcellularLocation>
    <subcellularLocation>
        <location evidence="1">Cell membrane</location>
        <topology evidence="1">Multi-pass membrane protein</topology>
    </subcellularLocation>
</comment>
<feature type="binding site" evidence="11">
    <location>
        <position position="44"/>
    </location>
    <ligand>
        <name>Mg(2+)</name>
        <dbReference type="ChEBI" id="CHEBI:18420"/>
        <label>2</label>
    </ligand>
</feature>
<comment type="similarity">
    <text evidence="12">Belongs to the TRAFAC class TrmE-Era-EngA-EngB-Septin-like GTPase superfamily. FeoB GTPase (TC 9.A.8) family.</text>
</comment>
<dbReference type="Pfam" id="PF02421">
    <property type="entry name" value="FeoB_N"/>
    <property type="match status" value="1"/>
</dbReference>
<protein>
    <recommendedName>
        <fullName evidence="9 12">Ferrous iron transport protein B</fullName>
    </recommendedName>
</protein>
<dbReference type="AlphaFoldDB" id="A0A6N2URL6"/>
<gene>
    <name evidence="15" type="primary">feoB_1</name>
    <name evidence="15" type="ORF">AMLFYP55_01056</name>
</gene>
<keyword evidence="12" id="KW-0406">Ion transport</keyword>
<feature type="transmembrane region" description="Helical" evidence="12">
    <location>
        <begin position="555"/>
        <end position="574"/>
    </location>
</feature>
<evidence type="ECO:0000256" key="13">
    <source>
        <dbReference type="SAM" id="MobiDB-lite"/>
    </source>
</evidence>
<dbReference type="Pfam" id="PF07670">
    <property type="entry name" value="Gate"/>
    <property type="match status" value="2"/>
</dbReference>
<evidence type="ECO:0000256" key="5">
    <source>
        <dbReference type="ARBA" id="ARBA00022741"/>
    </source>
</evidence>
<dbReference type="InterPro" id="IPR050860">
    <property type="entry name" value="FeoB_GTPase"/>
</dbReference>
<feature type="transmembrane region" description="Helical" evidence="12">
    <location>
        <begin position="316"/>
        <end position="339"/>
    </location>
</feature>
<dbReference type="PANTHER" id="PTHR43185">
    <property type="entry name" value="FERROUS IRON TRANSPORT PROTEIN B"/>
    <property type="match status" value="1"/>
</dbReference>
<dbReference type="PRINTS" id="PR00326">
    <property type="entry name" value="GTP1OBG"/>
</dbReference>